<dbReference type="PROSITE" id="PS00018">
    <property type="entry name" value="EF_HAND_1"/>
    <property type="match status" value="1"/>
</dbReference>
<accession>A0A238L7Z6</accession>
<dbReference type="InterPro" id="IPR038255">
    <property type="entry name" value="PBS_linker_sf"/>
</dbReference>
<dbReference type="Gene3D" id="1.10.3130.20">
    <property type="entry name" value="Phycobilisome linker domain"/>
    <property type="match status" value="1"/>
</dbReference>
<evidence type="ECO:0000313" key="3">
    <source>
        <dbReference type="Proteomes" id="UP000207598"/>
    </source>
</evidence>
<dbReference type="Pfam" id="PF00353">
    <property type="entry name" value="HemolysinCabind"/>
    <property type="match status" value="2"/>
</dbReference>
<dbReference type="Pfam" id="PF13946">
    <property type="entry name" value="DUF4214"/>
    <property type="match status" value="2"/>
</dbReference>
<reference evidence="2 3" key="1">
    <citation type="submission" date="2017-05" db="EMBL/GenBank/DDBJ databases">
        <authorList>
            <person name="Song R."/>
            <person name="Chenine A.L."/>
            <person name="Ruprecht R.M."/>
        </authorList>
    </citation>
    <scope>NUCLEOTIDE SEQUENCE [LARGE SCALE GENOMIC DNA]</scope>
    <source>
        <strain evidence="2 3">CECT 8898</strain>
    </source>
</reference>
<dbReference type="Gene3D" id="2.150.10.10">
    <property type="entry name" value="Serralysin-like metalloprotease, C-terminal"/>
    <property type="match status" value="2"/>
</dbReference>
<evidence type="ECO:0000259" key="1">
    <source>
        <dbReference type="Pfam" id="PF13946"/>
    </source>
</evidence>
<dbReference type="Proteomes" id="UP000207598">
    <property type="component" value="Unassembled WGS sequence"/>
</dbReference>
<dbReference type="InterPro" id="IPR011049">
    <property type="entry name" value="Serralysin-like_metalloprot_C"/>
</dbReference>
<dbReference type="InterPro" id="IPR025282">
    <property type="entry name" value="DUF4214"/>
</dbReference>
<gene>
    <name evidence="2" type="ORF">MAA8898_04786</name>
</gene>
<feature type="domain" description="DUF4214" evidence="1">
    <location>
        <begin position="727"/>
        <end position="796"/>
    </location>
</feature>
<protein>
    <recommendedName>
        <fullName evidence="1">DUF4214 domain-containing protein</fullName>
    </recommendedName>
</protein>
<dbReference type="AlphaFoldDB" id="A0A238L7Z6"/>
<dbReference type="PRINTS" id="PR00313">
    <property type="entry name" value="CABNDNGRPT"/>
</dbReference>
<feature type="domain" description="DUF4214" evidence="1">
    <location>
        <begin position="851"/>
        <end position="920"/>
    </location>
</feature>
<dbReference type="InterPro" id="IPR018247">
    <property type="entry name" value="EF_Hand_1_Ca_BS"/>
</dbReference>
<dbReference type="InterPro" id="IPR001343">
    <property type="entry name" value="Hemolysn_Ca-bd"/>
</dbReference>
<proteinExistence type="predicted"/>
<sequence>MADTPHITNPTFTSTHVFSTNDVTGTFDGLTQGTLLPGDLPIVNFSMAPMITKEGVSLYPVDSEFGFYVTDFVGAEDKIRDYDYAEGWVGDLTGAAGEQLGIVVSDAPTDTFKTPAVLGTWLAGLGDNTVKASTEHYAVMQNVLSDQKYPGDPDAVYPLDDDLILLSQNPDWNGQHVADLLTDPVTYGVVDKNNDGALDIQDLLNPNESTIAYDIAYSSDYSVTMKDDGKLLYRWGNEIKRPNDIRLEATLDLPDEWSSDDPATDLRPLYRITAAELVTEHTITNNPNDQIRPEDFENEAAIGTLPTYTVVTDYTLDGNGPREVWVTTDDYYAGDGTLYPAGTILKDELLAQQAAASPLAAIGGVDEALLDGFTNAWFTTMDREPFEASLDSNGDYISGPRWRLQTDKYGQDLPSVVMPIDPSDPLPTTSSEVKYEVGADDVTVINLLDWETDVSPLSISAGWQNNTGGVSVNGLNMSDEFDVAFYIKGDTKPATLYNTTLLLEYEEIQIFDVARGKVGTAESDYLVGQGKNYFVGGDGSDLFVVSYGAEEGDDFLSSTIADFETGEDALGLFDLGITEGNFYTRVTQVVDAAGLHIMVDGDQIALLQNMTEALEYEDFLLINRFPLPSTDVGTAGDDLLVGTAGDDVLDGMEGNDTALGQGGEDVLMGGADDDELLAEPVETAFDAAAEQVFRMYQTAFDRLPNRGGHSAWTEALLAGTVVMEGVARAFIGSPEFTALNGVLTNTQFVELMYANALDRAPTATELSTWVSQLDGNTVSRAQVMIGVSESPEFVENTSAVSLEFSRAGYQQEYTDEAYRLLLATTGAEPDADDLAAVARDLAQGDSFAEAAADLLASADGTALYGSLDNTQFVETLFQTVLNRAPAASSLSVWAAALDSGTWTREALVVAVSESAEAKTKLADDLVDHMKALGQDDLLDGGEGNDLLFGGILSDTFHFDAADAGADEVVGIEAWDMLQFTGFGYADAAEARGHMSQVGADVVFADLGVTITHLNTSLAEITEDMIFV</sequence>
<dbReference type="RefSeq" id="WP_217900533.1">
    <property type="nucleotide sequence ID" value="NZ_FXYF01000022.1"/>
</dbReference>
<keyword evidence="3" id="KW-1185">Reference proteome</keyword>
<dbReference type="SUPFAM" id="SSF51120">
    <property type="entry name" value="beta-Roll"/>
    <property type="match status" value="3"/>
</dbReference>
<dbReference type="EMBL" id="FXYF01000022">
    <property type="protein sequence ID" value="SMX50436.1"/>
    <property type="molecule type" value="Genomic_DNA"/>
</dbReference>
<dbReference type="InterPro" id="IPR018511">
    <property type="entry name" value="Hemolysin-typ_Ca-bd_CS"/>
</dbReference>
<organism evidence="2 3">
    <name type="scientific">Maliponia aquimaris</name>
    <dbReference type="NCBI Taxonomy" id="1673631"/>
    <lineage>
        <taxon>Bacteria</taxon>
        <taxon>Pseudomonadati</taxon>
        <taxon>Pseudomonadota</taxon>
        <taxon>Alphaproteobacteria</taxon>
        <taxon>Rhodobacterales</taxon>
        <taxon>Paracoccaceae</taxon>
        <taxon>Maliponia</taxon>
    </lineage>
</organism>
<dbReference type="GO" id="GO:0005509">
    <property type="term" value="F:calcium ion binding"/>
    <property type="evidence" value="ECO:0007669"/>
    <property type="project" value="InterPro"/>
</dbReference>
<name>A0A238L7Z6_9RHOB</name>
<dbReference type="PROSITE" id="PS00330">
    <property type="entry name" value="HEMOLYSIN_CALCIUM"/>
    <property type="match status" value="1"/>
</dbReference>
<evidence type="ECO:0000313" key="2">
    <source>
        <dbReference type="EMBL" id="SMX50436.1"/>
    </source>
</evidence>